<sequence length="141" mass="16444">MALPASFPCNSVKELSSDRYALVLVISHTPNFLQTLRAHGYDPFELPSALLLEYPYYEIFVATHSVEKLSIEYDVDVNYDPLRVDGRMMQRLGVREANIHVWKRFWTRVVDQPQPVQRLYMAFLENCKPAEYSCCAQFFIC</sequence>
<dbReference type="Proteomes" id="UP000016924">
    <property type="component" value="Unassembled WGS sequence"/>
</dbReference>
<dbReference type="RefSeq" id="XP_007779320.1">
    <property type="nucleotide sequence ID" value="XM_007781130.1"/>
</dbReference>
<evidence type="ECO:0000313" key="1">
    <source>
        <dbReference type="EMBL" id="EON64003.1"/>
    </source>
</evidence>
<reference evidence="2" key="1">
    <citation type="submission" date="2012-06" db="EMBL/GenBank/DDBJ databases">
        <title>The genome sequence of Coniosporium apollinis CBS 100218.</title>
        <authorList>
            <consortium name="The Broad Institute Genome Sequencing Platform"/>
            <person name="Cuomo C."/>
            <person name="Gorbushina A."/>
            <person name="Noack S."/>
            <person name="Walker B."/>
            <person name="Young S.K."/>
            <person name="Zeng Q."/>
            <person name="Gargeya S."/>
            <person name="Fitzgerald M."/>
            <person name="Haas B."/>
            <person name="Abouelleil A."/>
            <person name="Alvarado L."/>
            <person name="Arachchi H.M."/>
            <person name="Berlin A.M."/>
            <person name="Chapman S.B."/>
            <person name="Goldberg J."/>
            <person name="Griggs A."/>
            <person name="Gujja S."/>
            <person name="Hansen M."/>
            <person name="Howarth C."/>
            <person name="Imamovic A."/>
            <person name="Larimer J."/>
            <person name="McCowan C."/>
            <person name="Montmayeur A."/>
            <person name="Murphy C."/>
            <person name="Neiman D."/>
            <person name="Pearson M."/>
            <person name="Priest M."/>
            <person name="Roberts A."/>
            <person name="Saif S."/>
            <person name="Shea T."/>
            <person name="Sisk P."/>
            <person name="Sykes S."/>
            <person name="Wortman J."/>
            <person name="Nusbaum C."/>
            <person name="Birren B."/>
        </authorList>
    </citation>
    <scope>NUCLEOTIDE SEQUENCE [LARGE SCALE GENOMIC DNA]</scope>
    <source>
        <strain evidence="2">CBS 100218</strain>
    </source>
</reference>
<name>R7YQ80_CONA1</name>
<dbReference type="EMBL" id="JH767566">
    <property type="protein sequence ID" value="EON64003.1"/>
    <property type="molecule type" value="Genomic_DNA"/>
</dbReference>
<accession>R7YQ80</accession>
<organism evidence="1 2">
    <name type="scientific">Coniosporium apollinis (strain CBS 100218)</name>
    <name type="common">Rock-inhabiting black yeast</name>
    <dbReference type="NCBI Taxonomy" id="1168221"/>
    <lineage>
        <taxon>Eukaryota</taxon>
        <taxon>Fungi</taxon>
        <taxon>Dikarya</taxon>
        <taxon>Ascomycota</taxon>
        <taxon>Pezizomycotina</taxon>
        <taxon>Dothideomycetes</taxon>
        <taxon>Dothideomycetes incertae sedis</taxon>
        <taxon>Coniosporium</taxon>
    </lineage>
</organism>
<evidence type="ECO:0000313" key="2">
    <source>
        <dbReference type="Proteomes" id="UP000016924"/>
    </source>
</evidence>
<dbReference type="GeneID" id="19900544"/>
<dbReference type="AlphaFoldDB" id="R7YQ80"/>
<dbReference type="HOGENOM" id="CLU_1825176_0_0_1"/>
<keyword evidence="2" id="KW-1185">Reference proteome</keyword>
<protein>
    <submittedName>
        <fullName evidence="1">Uncharacterized protein</fullName>
    </submittedName>
</protein>
<gene>
    <name evidence="1" type="ORF">W97_03233</name>
</gene>
<proteinExistence type="predicted"/>